<name>A0A328AG98_9CAUL</name>
<dbReference type="PANTHER" id="PTHR10491:SF4">
    <property type="entry name" value="METHIONINE ADENOSYLTRANSFERASE 2 SUBUNIT BETA"/>
    <property type="match status" value="1"/>
</dbReference>
<keyword evidence="9" id="KW-1185">Reference proteome</keyword>
<comment type="caution">
    <text evidence="8">The sequence shown here is derived from an EMBL/GenBank/DDBJ whole genome shotgun (WGS) entry which is preliminary data.</text>
</comment>
<dbReference type="OrthoDB" id="9803892at2"/>
<dbReference type="PANTHER" id="PTHR10491">
    <property type="entry name" value="DTDP-4-DEHYDRORHAMNOSE REDUCTASE"/>
    <property type="match status" value="1"/>
</dbReference>
<evidence type="ECO:0000313" key="8">
    <source>
        <dbReference type="EMBL" id="RAK53750.1"/>
    </source>
</evidence>
<dbReference type="Proteomes" id="UP000249254">
    <property type="component" value="Unassembled WGS sequence"/>
</dbReference>
<dbReference type="InterPro" id="IPR005913">
    <property type="entry name" value="dTDP_dehydrorham_reduct"/>
</dbReference>
<reference evidence="9" key="1">
    <citation type="submission" date="2018-05" db="EMBL/GenBank/DDBJ databases">
        <authorList>
            <person name="Li X."/>
        </authorList>
    </citation>
    <scope>NUCLEOTIDE SEQUENCE [LARGE SCALE GENOMIC DNA]</scope>
    <source>
        <strain evidence="9">LX32</strain>
    </source>
</reference>
<dbReference type="EC" id="1.1.1.133" evidence="3 6"/>
<keyword evidence="6 8" id="KW-0560">Oxidoreductase</keyword>
<evidence type="ECO:0000256" key="6">
    <source>
        <dbReference type="RuleBase" id="RU364082"/>
    </source>
</evidence>
<organism evidence="8 9">
    <name type="scientific">Phenylobacterium soli</name>
    <dbReference type="NCBI Taxonomy" id="2170551"/>
    <lineage>
        <taxon>Bacteria</taxon>
        <taxon>Pseudomonadati</taxon>
        <taxon>Pseudomonadota</taxon>
        <taxon>Alphaproteobacteria</taxon>
        <taxon>Caulobacterales</taxon>
        <taxon>Caulobacteraceae</taxon>
        <taxon>Phenylobacterium</taxon>
    </lineage>
</organism>
<feature type="domain" description="RmlD-like substrate binding" evidence="7">
    <location>
        <begin position="4"/>
        <end position="291"/>
    </location>
</feature>
<dbReference type="Pfam" id="PF04321">
    <property type="entry name" value="RmlD_sub_bind"/>
    <property type="match status" value="1"/>
</dbReference>
<dbReference type="Gene3D" id="3.40.50.720">
    <property type="entry name" value="NAD(P)-binding Rossmann-like Domain"/>
    <property type="match status" value="1"/>
</dbReference>
<evidence type="ECO:0000259" key="7">
    <source>
        <dbReference type="Pfam" id="PF04321"/>
    </source>
</evidence>
<proteinExistence type="inferred from homology"/>
<gene>
    <name evidence="8" type="primary">rfbD</name>
    <name evidence="8" type="ORF">DJ017_04010</name>
</gene>
<dbReference type="NCBIfam" id="TIGR01214">
    <property type="entry name" value="rmlD"/>
    <property type="match status" value="1"/>
</dbReference>
<sequence>MSLRILQFGKTGQLATELRRRAVEDGLALSALSHAEADFADPEGCAAQVGAHAPDLVVIAAAYTAVDQAESERELALRINAETPGAIAAAADKAGAAVVHVSTDYVFDGEKGAPYVETDPTNPLNVYGASKLAGEAAVLEACARATVLRTSWVVSAHGKNFVKTMLRVAAEGHPLKVVDDQFGRPTAAGDLAQFILDQTARLTVSAGDPAFGLFHFANAGEVSWKGFAEAIFEEALGEAAPRVEAIRTADRPSPARRPLRGTLDTTRLERVFGYSPRPWRTALAEIIDELKVTS</sequence>
<evidence type="ECO:0000256" key="2">
    <source>
        <dbReference type="ARBA" id="ARBA00010944"/>
    </source>
</evidence>
<comment type="similarity">
    <text evidence="2 6">Belongs to the dTDP-4-dehydrorhamnose reductase family.</text>
</comment>
<dbReference type="EMBL" id="QFYQ01000001">
    <property type="protein sequence ID" value="RAK53750.1"/>
    <property type="molecule type" value="Genomic_DNA"/>
</dbReference>
<dbReference type="Gene3D" id="3.90.25.10">
    <property type="entry name" value="UDP-galactose 4-epimerase, domain 1"/>
    <property type="match status" value="1"/>
</dbReference>
<evidence type="ECO:0000256" key="3">
    <source>
        <dbReference type="ARBA" id="ARBA00012929"/>
    </source>
</evidence>
<dbReference type="InterPro" id="IPR036291">
    <property type="entry name" value="NAD(P)-bd_dom_sf"/>
</dbReference>
<keyword evidence="6" id="KW-0521">NADP</keyword>
<dbReference type="UniPathway" id="UPA00124"/>
<dbReference type="GO" id="GO:0005829">
    <property type="term" value="C:cytosol"/>
    <property type="evidence" value="ECO:0007669"/>
    <property type="project" value="TreeGrafter"/>
</dbReference>
<evidence type="ECO:0000256" key="5">
    <source>
        <dbReference type="ARBA" id="ARBA00048200"/>
    </source>
</evidence>
<protein>
    <recommendedName>
        <fullName evidence="4 6">dTDP-4-dehydrorhamnose reductase</fullName>
        <ecNumber evidence="3 6">1.1.1.133</ecNumber>
    </recommendedName>
</protein>
<dbReference type="SUPFAM" id="SSF51735">
    <property type="entry name" value="NAD(P)-binding Rossmann-fold domains"/>
    <property type="match status" value="1"/>
</dbReference>
<dbReference type="InterPro" id="IPR029903">
    <property type="entry name" value="RmlD-like-bd"/>
</dbReference>
<evidence type="ECO:0000256" key="1">
    <source>
        <dbReference type="ARBA" id="ARBA00004781"/>
    </source>
</evidence>
<accession>A0A328AG98</accession>
<dbReference type="GO" id="GO:0019305">
    <property type="term" value="P:dTDP-rhamnose biosynthetic process"/>
    <property type="evidence" value="ECO:0007669"/>
    <property type="project" value="UniProtKB-UniPathway"/>
</dbReference>
<comment type="function">
    <text evidence="6">Catalyzes the reduction of dTDP-6-deoxy-L-lyxo-4-hexulose to yield dTDP-L-rhamnose.</text>
</comment>
<comment type="pathway">
    <text evidence="1 6">Carbohydrate biosynthesis; dTDP-L-rhamnose biosynthesis.</text>
</comment>
<evidence type="ECO:0000256" key="4">
    <source>
        <dbReference type="ARBA" id="ARBA00017099"/>
    </source>
</evidence>
<evidence type="ECO:0000313" key="9">
    <source>
        <dbReference type="Proteomes" id="UP000249254"/>
    </source>
</evidence>
<comment type="cofactor">
    <cofactor evidence="6">
        <name>Mg(2+)</name>
        <dbReference type="ChEBI" id="CHEBI:18420"/>
    </cofactor>
    <text evidence="6">Binds 1 Mg(2+) ion per monomer.</text>
</comment>
<dbReference type="CDD" id="cd05254">
    <property type="entry name" value="dTDP_HR_like_SDR_e"/>
    <property type="match status" value="1"/>
</dbReference>
<dbReference type="AlphaFoldDB" id="A0A328AG98"/>
<comment type="catalytic activity">
    <reaction evidence="5 6">
        <text>dTDP-beta-L-rhamnose + NADP(+) = dTDP-4-dehydro-beta-L-rhamnose + NADPH + H(+)</text>
        <dbReference type="Rhea" id="RHEA:21796"/>
        <dbReference type="ChEBI" id="CHEBI:15378"/>
        <dbReference type="ChEBI" id="CHEBI:57510"/>
        <dbReference type="ChEBI" id="CHEBI:57783"/>
        <dbReference type="ChEBI" id="CHEBI:58349"/>
        <dbReference type="ChEBI" id="CHEBI:62830"/>
        <dbReference type="EC" id="1.1.1.133"/>
    </reaction>
</comment>
<dbReference type="RefSeq" id="WP_111527502.1">
    <property type="nucleotide sequence ID" value="NZ_JBHRSG010000005.1"/>
</dbReference>
<dbReference type="GO" id="GO:0008831">
    <property type="term" value="F:dTDP-4-dehydrorhamnose reductase activity"/>
    <property type="evidence" value="ECO:0007669"/>
    <property type="project" value="UniProtKB-EC"/>
</dbReference>